<organism evidence="2 3">
    <name type="scientific">Hypholoma sublateritium (strain FD-334 SS-4)</name>
    <dbReference type="NCBI Taxonomy" id="945553"/>
    <lineage>
        <taxon>Eukaryota</taxon>
        <taxon>Fungi</taxon>
        <taxon>Dikarya</taxon>
        <taxon>Basidiomycota</taxon>
        <taxon>Agaricomycotina</taxon>
        <taxon>Agaricomycetes</taxon>
        <taxon>Agaricomycetidae</taxon>
        <taxon>Agaricales</taxon>
        <taxon>Agaricineae</taxon>
        <taxon>Strophariaceae</taxon>
        <taxon>Hypholoma</taxon>
    </lineage>
</organism>
<keyword evidence="3" id="KW-1185">Reference proteome</keyword>
<gene>
    <name evidence="2" type="ORF">HYPSUDRAFT_692407</name>
</gene>
<dbReference type="STRING" id="945553.A0A0D2Q9F6"/>
<evidence type="ECO:0000313" key="2">
    <source>
        <dbReference type="EMBL" id="KJA28295.1"/>
    </source>
</evidence>
<dbReference type="OrthoDB" id="2422840at2759"/>
<dbReference type="EMBL" id="KN817521">
    <property type="protein sequence ID" value="KJA28295.1"/>
    <property type="molecule type" value="Genomic_DNA"/>
</dbReference>
<reference evidence="3" key="1">
    <citation type="submission" date="2014-04" db="EMBL/GenBank/DDBJ databases">
        <title>Evolutionary Origins and Diversification of the Mycorrhizal Mutualists.</title>
        <authorList>
            <consortium name="DOE Joint Genome Institute"/>
            <consortium name="Mycorrhizal Genomics Consortium"/>
            <person name="Kohler A."/>
            <person name="Kuo A."/>
            <person name="Nagy L.G."/>
            <person name="Floudas D."/>
            <person name="Copeland A."/>
            <person name="Barry K.W."/>
            <person name="Cichocki N."/>
            <person name="Veneault-Fourrey C."/>
            <person name="LaButti K."/>
            <person name="Lindquist E.A."/>
            <person name="Lipzen A."/>
            <person name="Lundell T."/>
            <person name="Morin E."/>
            <person name="Murat C."/>
            <person name="Riley R."/>
            <person name="Ohm R."/>
            <person name="Sun H."/>
            <person name="Tunlid A."/>
            <person name="Henrissat B."/>
            <person name="Grigoriev I.V."/>
            <person name="Hibbett D.S."/>
            <person name="Martin F."/>
        </authorList>
    </citation>
    <scope>NUCLEOTIDE SEQUENCE [LARGE SCALE GENOMIC DNA]</scope>
    <source>
        <strain evidence="3">FD-334 SS-4</strain>
    </source>
</reference>
<sequence>MSAENTAESVEFGLHIRNLLHNYATTHLTTDYLTYTEDFVSEFVGYLQPVPLQDPYSLVLSVEPFQTLSDLHSLSLLKPYDEAPQTTNEAVAYLKKVMGSAVGKPLTDRIAWIDSYKDVSPLESLIPALTRHARKSTPKLGKKKENQHSAEHFKKLLKEQNILPIVVEPVLEDVLVTDEILNLKCQIQAEDYQAVRTLLQTTTDMLRPQKSYKNKYLDPKYLCEIPLVQPEWPEESFVPIFPRSRLPQSGMKNPQGNLPGLQAFTDLPNFIPDKVYVDDLDEDISRQNLIIVDGWQTIRSSPPSTPASRVSDEEDQIDQLFARSTPDTDPPLAEEIAKSTIDPILMPRSRKIGGSSGITPHILAKHTINTFLESVLDPAKQSTQPLERTSGYERCSSSIASSVAGLPPTNLESIQADVLKLDIRDQDLDSELKRLYAGHGMGNLIMKETLDNEEQIFMEVPILTPPNIHPPNHMHLPVALLDLTVQTGDHENQGVQQTVEKINHPLHRFLKKVKGMKSLALSLSWIPFTVDKKLPSAAELIGVTEIFDEAQLSGEVNQFKLGNLLDSLVLGEEDNPEKRWADFDAGTCDPVQASDGFQILVTRQERRRLAKIEGRLEDELDSGDHAQSDSGSITNKLQKARDSENCVDDDPVSGLDTERPAKRRRLEDADLLQRMQDENALPSSPIRSDDLPGTTADHLGSPAMSESDDKENQPPYNSSSSGIMEERFVNYYLEGDVSSAHDYDAPDVMQLDDHGNFKPLSVASLQPTFNQTVYNEKHSPFGDPVLDDFTLFVDQEEYPDCSVDDLGIHRTRRTLSPERSSYLEVAFDPDIVSRSLGIAAFAQLRDKRISERTYVPVTETAPTPAVDMCQQPQEPPEDIFDQNTIRLPGVVDVAPSKHRYLASLELIQRHALVCALRSDECAVELVERHTLGGVDLIVDPHSAIIFFSLFTLPARCESYVEILVQQSWRYANILIIFEAYPEQNSKKRIKRRIHDTSTASELYAYTPPIVKAIKKFKRSLTIADACGTKCTDVKINYAFADTVISGAQLIRMYGHMAEDKDQTGGAVWGERDWLISDYLEGEQSSLAGLNGLNHFSASIILYQISLQDFINISPQERIDGFAGL</sequence>
<feature type="region of interest" description="Disordered" evidence="1">
    <location>
        <begin position="620"/>
        <end position="722"/>
    </location>
</feature>
<feature type="compositionally biased region" description="Basic and acidic residues" evidence="1">
    <location>
        <begin position="656"/>
        <end position="668"/>
    </location>
</feature>
<dbReference type="Proteomes" id="UP000054270">
    <property type="component" value="Unassembled WGS sequence"/>
</dbReference>
<protein>
    <submittedName>
        <fullName evidence="2">Uncharacterized protein</fullName>
    </submittedName>
</protein>
<feature type="compositionally biased region" description="Polar residues" evidence="1">
    <location>
        <begin position="628"/>
        <end position="637"/>
    </location>
</feature>
<dbReference type="OMA" id="GHERMMS"/>
<accession>A0A0D2Q9F6</accession>
<name>A0A0D2Q9F6_HYPSF</name>
<evidence type="ECO:0000256" key="1">
    <source>
        <dbReference type="SAM" id="MobiDB-lite"/>
    </source>
</evidence>
<proteinExistence type="predicted"/>
<dbReference type="AlphaFoldDB" id="A0A0D2Q9F6"/>
<evidence type="ECO:0000313" key="3">
    <source>
        <dbReference type="Proteomes" id="UP000054270"/>
    </source>
</evidence>